<dbReference type="GO" id="GO:0000287">
    <property type="term" value="F:magnesium ion binding"/>
    <property type="evidence" value="ECO:0007669"/>
    <property type="project" value="UniProtKB-UniRule"/>
</dbReference>
<proteinExistence type="inferred from homology"/>
<dbReference type="Pfam" id="PF03917">
    <property type="entry name" value="GSH_synth_ATP"/>
    <property type="match status" value="1"/>
</dbReference>
<evidence type="ECO:0000256" key="10">
    <source>
        <dbReference type="PIRSR" id="PIRSR001558-1"/>
    </source>
</evidence>
<keyword evidence="3 9" id="KW-0436">Ligase</keyword>
<dbReference type="OrthoDB" id="2020073at2759"/>
<feature type="binding site" evidence="10">
    <location>
        <position position="463"/>
    </location>
    <ligand>
        <name>ATP</name>
        <dbReference type="ChEBI" id="CHEBI:30616"/>
    </ligand>
</feature>
<dbReference type="EC" id="6.3.2.3" evidence="9"/>
<dbReference type="InterPro" id="IPR014049">
    <property type="entry name" value="Glutathione_synthase_N_euk"/>
</dbReference>
<dbReference type="NCBIfam" id="TIGR01986">
    <property type="entry name" value="glut_syn_euk"/>
    <property type="match status" value="1"/>
</dbReference>
<feature type="binding site" evidence="10">
    <location>
        <position position="308"/>
    </location>
    <ligand>
        <name>ATP</name>
        <dbReference type="ChEBI" id="CHEBI:30616"/>
    </ligand>
</feature>
<dbReference type="SUPFAM" id="SSF56059">
    <property type="entry name" value="Glutathione synthetase ATP-binding domain-like"/>
    <property type="match status" value="1"/>
</dbReference>
<feature type="binding site" evidence="11">
    <location>
        <position position="371"/>
    </location>
    <ligand>
        <name>Mg(2+)</name>
        <dbReference type="ChEBI" id="CHEBI:18420"/>
    </ligand>
</feature>
<dbReference type="STRING" id="1448320.A0A319DI83"/>
<feature type="binding site" evidence="10">
    <location>
        <begin position="367"/>
        <end position="376"/>
    </location>
    <ligand>
        <name>ATP</name>
        <dbReference type="ChEBI" id="CHEBI:30616"/>
    </ligand>
</feature>
<name>A0A319DI83_9EURO</name>
<dbReference type="InterPro" id="IPR014042">
    <property type="entry name" value="Glutathione_synthase_a-hlx"/>
</dbReference>
<keyword evidence="6 9" id="KW-0547">Nucleotide-binding</keyword>
<evidence type="ECO:0000256" key="6">
    <source>
        <dbReference type="ARBA" id="ARBA00022741"/>
    </source>
</evidence>
<dbReference type="InterPro" id="IPR016185">
    <property type="entry name" value="PreATP-grasp_dom_sf"/>
</dbReference>
<comment type="catalytic activity">
    <reaction evidence="9">
        <text>gamma-L-glutamyl-L-cysteine + glycine + ATP = glutathione + ADP + phosphate + H(+)</text>
        <dbReference type="Rhea" id="RHEA:13557"/>
        <dbReference type="ChEBI" id="CHEBI:15378"/>
        <dbReference type="ChEBI" id="CHEBI:30616"/>
        <dbReference type="ChEBI" id="CHEBI:43474"/>
        <dbReference type="ChEBI" id="CHEBI:57305"/>
        <dbReference type="ChEBI" id="CHEBI:57925"/>
        <dbReference type="ChEBI" id="CHEBI:58173"/>
        <dbReference type="ChEBI" id="CHEBI:456216"/>
        <dbReference type="EC" id="6.3.2.3"/>
    </reaction>
</comment>
<evidence type="ECO:0000256" key="8">
    <source>
        <dbReference type="ARBA" id="ARBA00022842"/>
    </source>
</evidence>
<dbReference type="InterPro" id="IPR037013">
    <property type="entry name" value="GSH-S_sub-bd_sf"/>
</dbReference>
<feature type="binding site" evidence="10">
    <location>
        <position position="426"/>
    </location>
    <ligand>
        <name>ATP</name>
        <dbReference type="ChEBI" id="CHEBI:30616"/>
    </ligand>
</feature>
<keyword evidence="7 9" id="KW-0067">ATP-binding</keyword>
<dbReference type="Pfam" id="PF03199">
    <property type="entry name" value="GSH_synthase"/>
    <property type="match status" value="1"/>
</dbReference>
<dbReference type="PIRSF" id="PIRSF001558">
    <property type="entry name" value="GSHase"/>
    <property type="match status" value="1"/>
</dbReference>
<evidence type="ECO:0000256" key="11">
    <source>
        <dbReference type="PIRSR" id="PIRSR001558-2"/>
    </source>
</evidence>
<evidence type="ECO:0000259" key="12">
    <source>
        <dbReference type="Pfam" id="PF03199"/>
    </source>
</evidence>
<reference evidence="13 14" key="1">
    <citation type="submission" date="2018-02" db="EMBL/GenBank/DDBJ databases">
        <title>The genomes of Aspergillus section Nigri reveals drivers in fungal speciation.</title>
        <authorList>
            <consortium name="DOE Joint Genome Institute"/>
            <person name="Vesth T.C."/>
            <person name="Nybo J."/>
            <person name="Theobald S."/>
            <person name="Brandl J."/>
            <person name="Frisvad J.C."/>
            <person name="Nielsen K.F."/>
            <person name="Lyhne E.K."/>
            <person name="Kogle M.E."/>
            <person name="Kuo A."/>
            <person name="Riley R."/>
            <person name="Clum A."/>
            <person name="Nolan M."/>
            <person name="Lipzen A."/>
            <person name="Salamov A."/>
            <person name="Henrissat B."/>
            <person name="Wiebenga A."/>
            <person name="De vries R.P."/>
            <person name="Grigoriev I.V."/>
            <person name="Mortensen U.H."/>
            <person name="Andersen M.R."/>
            <person name="Baker S.E."/>
        </authorList>
    </citation>
    <scope>NUCLEOTIDE SEQUENCE [LARGE SCALE GENOMIC DNA]</scope>
    <source>
        <strain evidence="13 14">CBS 707.79</strain>
    </source>
</reference>
<dbReference type="Gene3D" id="1.10.1080.10">
    <property type="entry name" value="Glutathione Synthetase, Chain A, domain 3"/>
    <property type="match status" value="1"/>
</dbReference>
<feature type="domain" description="Glutathione synthase substrate-binding" evidence="12">
    <location>
        <begin position="199"/>
        <end position="304"/>
    </location>
</feature>
<keyword evidence="14" id="KW-1185">Reference proteome</keyword>
<evidence type="ECO:0000256" key="7">
    <source>
        <dbReference type="ARBA" id="ARBA00022840"/>
    </source>
</evidence>
<evidence type="ECO:0000313" key="14">
    <source>
        <dbReference type="Proteomes" id="UP000247810"/>
    </source>
</evidence>
<dbReference type="GO" id="GO:0005829">
    <property type="term" value="C:cytosol"/>
    <property type="evidence" value="ECO:0007669"/>
    <property type="project" value="TreeGrafter"/>
</dbReference>
<comment type="similarity">
    <text evidence="2 9">Belongs to the eukaryotic GSH synthase family.</text>
</comment>
<dbReference type="EMBL" id="KZ825834">
    <property type="protein sequence ID" value="PYH96684.1"/>
    <property type="molecule type" value="Genomic_DNA"/>
</dbReference>
<evidence type="ECO:0000256" key="1">
    <source>
        <dbReference type="ARBA" id="ARBA00004965"/>
    </source>
</evidence>
<evidence type="ECO:0000256" key="4">
    <source>
        <dbReference type="ARBA" id="ARBA00022684"/>
    </source>
</evidence>
<gene>
    <name evidence="13" type="ORF">BO71DRAFT_417568</name>
</gene>
<evidence type="ECO:0000256" key="5">
    <source>
        <dbReference type="ARBA" id="ARBA00022723"/>
    </source>
</evidence>
<accession>A0A319DI83</accession>
<dbReference type="UniPathway" id="UPA00142">
    <property type="reaction ID" value="UER00210"/>
</dbReference>
<organism evidence="13 14">
    <name type="scientific">Aspergillus ellipticus CBS 707.79</name>
    <dbReference type="NCBI Taxonomy" id="1448320"/>
    <lineage>
        <taxon>Eukaryota</taxon>
        <taxon>Fungi</taxon>
        <taxon>Dikarya</taxon>
        <taxon>Ascomycota</taxon>
        <taxon>Pezizomycotina</taxon>
        <taxon>Eurotiomycetes</taxon>
        <taxon>Eurotiomycetidae</taxon>
        <taxon>Eurotiales</taxon>
        <taxon>Aspergillaceae</taxon>
        <taxon>Aspergillus</taxon>
        <taxon>Aspergillus subgen. Circumdati</taxon>
    </lineage>
</organism>
<dbReference type="AlphaFoldDB" id="A0A319DI83"/>
<protein>
    <recommendedName>
        <fullName evidence="9">Glutathione synthetase</fullName>
        <shortName evidence="9">GSH-S</shortName>
        <ecNumber evidence="9">6.3.2.3</ecNumber>
    </recommendedName>
</protein>
<dbReference type="InterPro" id="IPR004887">
    <property type="entry name" value="GSH_synth_subst-bd"/>
</dbReference>
<dbReference type="Gene3D" id="3.40.50.1760">
    <property type="entry name" value="Glutathione synthase, substrate-binding domain superfamily, eukaryotic"/>
    <property type="match status" value="1"/>
</dbReference>
<dbReference type="GO" id="GO:0043295">
    <property type="term" value="F:glutathione binding"/>
    <property type="evidence" value="ECO:0007669"/>
    <property type="project" value="UniProtKB-UniRule"/>
</dbReference>
<evidence type="ECO:0000256" key="2">
    <source>
        <dbReference type="ARBA" id="ARBA00010385"/>
    </source>
</evidence>
<dbReference type="PANTHER" id="PTHR11130">
    <property type="entry name" value="GLUTATHIONE SYNTHETASE"/>
    <property type="match status" value="1"/>
</dbReference>
<dbReference type="PANTHER" id="PTHR11130:SF0">
    <property type="entry name" value="GLUTATHIONE SYNTHETASE"/>
    <property type="match status" value="1"/>
</dbReference>
<feature type="binding site" evidence="10">
    <location>
        <begin position="400"/>
        <end position="403"/>
    </location>
    <ligand>
        <name>ATP</name>
        <dbReference type="ChEBI" id="CHEBI:30616"/>
    </ligand>
</feature>
<dbReference type="GO" id="GO:0004363">
    <property type="term" value="F:glutathione synthase activity"/>
    <property type="evidence" value="ECO:0007669"/>
    <property type="project" value="UniProtKB-UniRule"/>
</dbReference>
<dbReference type="Gene3D" id="3.30.1490.80">
    <property type="match status" value="1"/>
</dbReference>
<keyword evidence="5 9" id="KW-0479">Metal-binding</keyword>
<dbReference type="InterPro" id="IPR014709">
    <property type="entry name" value="Glutathione_synthase_C_euk"/>
</dbReference>
<dbReference type="Proteomes" id="UP000247810">
    <property type="component" value="Unassembled WGS sequence"/>
</dbReference>
<dbReference type="SUPFAM" id="SSF52440">
    <property type="entry name" value="PreATP-grasp domain"/>
    <property type="match status" value="1"/>
</dbReference>
<evidence type="ECO:0000256" key="3">
    <source>
        <dbReference type="ARBA" id="ARBA00022598"/>
    </source>
</evidence>
<keyword evidence="4 9" id="KW-0317">Glutathione biosynthesis</keyword>
<dbReference type="GO" id="GO:0005524">
    <property type="term" value="F:ATP binding"/>
    <property type="evidence" value="ECO:0007669"/>
    <property type="project" value="UniProtKB-UniRule"/>
</dbReference>
<comment type="pathway">
    <text evidence="1 9">Sulfur metabolism; glutathione biosynthesis; glutathione from L-cysteine and L-glutamate: step 2/2.</text>
</comment>
<comment type="cofactor">
    <cofactor evidence="9 11">
        <name>Mg(2+)</name>
        <dbReference type="ChEBI" id="CHEBI:18420"/>
    </cofactor>
    <text evidence="9 11">Binds 1 Mg(2+) ion per subunit.</text>
</comment>
<dbReference type="VEuPathDB" id="FungiDB:BO71DRAFT_417568"/>
<dbReference type="InterPro" id="IPR005615">
    <property type="entry name" value="Glutathione_synthase"/>
</dbReference>
<keyword evidence="8 9" id="KW-0460">Magnesium</keyword>
<dbReference type="Gene3D" id="3.30.1490.50">
    <property type="match status" value="1"/>
</dbReference>
<evidence type="ECO:0000313" key="13">
    <source>
        <dbReference type="EMBL" id="PYH96684.1"/>
    </source>
</evidence>
<feature type="binding site" evidence="10">
    <location>
        <position position="457"/>
    </location>
    <ligand>
        <name>ATP</name>
        <dbReference type="ChEBI" id="CHEBI:30616"/>
    </ligand>
</feature>
<evidence type="ECO:0000256" key="9">
    <source>
        <dbReference type="PIRNR" id="PIRNR001558"/>
    </source>
</evidence>
<sequence>MLKRIQTQTAHNVLCYPVAATIFPTLFPRAQFDRAWGLQSVYNELYCILAADERWIYDTIKDLFPVDTFAVALWEIHQRVKETGGYAQDISAGIFRSDYMLQGDGVEMGSDKSTDPGSELGLKQVEFNTISCAGGCHANKVVDMHRHLARTGAYSSLVSENLVNLSAVPRNTNIDSLATSLAEAHKIYGPPKSKTAETAVLFIVQPDNFNVADERPIEYALWDKNVPAYRLEWGTDVLQYTSLSDTKQLLFHPPWRASQKPMEISVVYWRAGHEPHEYDETGKELRLRLEQSRAIKCPSLLAHILTFKKVQQALTVPGVLEKFLAPEKVAAIRETFVPMYPLDDSEAGQHARSLAMDPELAEDYILKPSLEGGGHNIFGADLPGFLSSVPQSSWSAYVLMERIPSPLVGNVLKSPQGIESSAVISELGVFGACLWRQTDHGCEILQNATAGWSLKTKYTDIDEMSVVKGYGCFDTPLLC</sequence>
<dbReference type="Gene3D" id="3.30.470.20">
    <property type="entry name" value="ATP-grasp fold, B domain"/>
    <property type="match status" value="1"/>
</dbReference>